<evidence type="ECO:0008006" key="6">
    <source>
        <dbReference type="Google" id="ProtNLM"/>
    </source>
</evidence>
<accession>A0A917I870</accession>
<name>A0A917I870_9HYPH</name>
<dbReference type="Pfam" id="PF13772">
    <property type="entry name" value="AIG2_2"/>
    <property type="match status" value="1"/>
</dbReference>
<dbReference type="PANTHER" id="PTHR12935:SF0">
    <property type="entry name" value="GAMMA-GLUTAMYLCYCLOTRANSFERASE"/>
    <property type="match status" value="1"/>
</dbReference>
<dbReference type="Proteomes" id="UP000603912">
    <property type="component" value="Unassembled WGS sequence"/>
</dbReference>
<feature type="binding site" evidence="3">
    <location>
        <begin position="4"/>
        <end position="9"/>
    </location>
    <ligand>
        <name>substrate</name>
    </ligand>
</feature>
<proteinExistence type="predicted"/>
<feature type="binding site" evidence="3">
    <location>
        <position position="113"/>
    </location>
    <ligand>
        <name>substrate</name>
    </ligand>
</feature>
<dbReference type="CDD" id="cd06661">
    <property type="entry name" value="GGCT_like"/>
    <property type="match status" value="1"/>
</dbReference>
<dbReference type="SUPFAM" id="SSF110857">
    <property type="entry name" value="Gamma-glutamyl cyclotransferase-like"/>
    <property type="match status" value="1"/>
</dbReference>
<keyword evidence="5" id="KW-1185">Reference proteome</keyword>
<keyword evidence="1" id="KW-0456">Lyase</keyword>
<dbReference type="RefSeq" id="WP_188518735.1">
    <property type="nucleotide sequence ID" value="NZ_BMES01000002.1"/>
</dbReference>
<reference evidence="4" key="1">
    <citation type="journal article" date="2014" name="Int. J. Syst. Evol. Microbiol.">
        <title>Complete genome sequence of Corynebacterium casei LMG S-19264T (=DSM 44701T), isolated from a smear-ripened cheese.</title>
        <authorList>
            <consortium name="US DOE Joint Genome Institute (JGI-PGF)"/>
            <person name="Walter F."/>
            <person name="Albersmeier A."/>
            <person name="Kalinowski J."/>
            <person name="Ruckert C."/>
        </authorList>
    </citation>
    <scope>NUCLEOTIDE SEQUENCE</scope>
    <source>
        <strain evidence="4">CGMCC 1.12214</strain>
    </source>
</reference>
<reference evidence="4" key="2">
    <citation type="submission" date="2020-09" db="EMBL/GenBank/DDBJ databases">
        <authorList>
            <person name="Sun Q."/>
            <person name="Zhou Y."/>
        </authorList>
    </citation>
    <scope>NUCLEOTIDE SEQUENCE</scope>
    <source>
        <strain evidence="4">CGMCC 1.12214</strain>
    </source>
</reference>
<evidence type="ECO:0000313" key="4">
    <source>
        <dbReference type="EMBL" id="GGH25223.1"/>
    </source>
</evidence>
<dbReference type="InterPro" id="IPR013024">
    <property type="entry name" value="GGCT-like"/>
</dbReference>
<evidence type="ECO:0000256" key="1">
    <source>
        <dbReference type="ARBA" id="ARBA00023239"/>
    </source>
</evidence>
<dbReference type="InterPro" id="IPR017939">
    <property type="entry name" value="G-Glutamylcylcotransferase"/>
</dbReference>
<dbReference type="Gene3D" id="3.10.490.10">
    <property type="entry name" value="Gamma-glutamyl cyclotransferase-like"/>
    <property type="match status" value="1"/>
</dbReference>
<evidence type="ECO:0000256" key="3">
    <source>
        <dbReference type="PIRSR" id="PIRSR617939-2"/>
    </source>
</evidence>
<evidence type="ECO:0000313" key="5">
    <source>
        <dbReference type="Proteomes" id="UP000603912"/>
    </source>
</evidence>
<comment type="caution">
    <text evidence="4">The sequence shown here is derived from an EMBL/GenBank/DDBJ whole genome shotgun (WGS) entry which is preliminary data.</text>
</comment>
<gene>
    <name evidence="4" type="ORF">GCM10007036_32200</name>
</gene>
<organism evidence="4 5">
    <name type="scientific">Alsobacter metallidurans</name>
    <dbReference type="NCBI Taxonomy" id="340221"/>
    <lineage>
        <taxon>Bacteria</taxon>
        <taxon>Pseudomonadati</taxon>
        <taxon>Pseudomonadota</taxon>
        <taxon>Alphaproteobacteria</taxon>
        <taxon>Hyphomicrobiales</taxon>
        <taxon>Alsobacteraceae</taxon>
        <taxon>Alsobacter</taxon>
    </lineage>
</organism>
<feature type="active site" description="Proton acceptor" evidence="2">
    <location>
        <position position="73"/>
    </location>
</feature>
<dbReference type="InterPro" id="IPR036568">
    <property type="entry name" value="GGCT-like_sf"/>
</dbReference>
<evidence type="ECO:0000256" key="2">
    <source>
        <dbReference type="PIRSR" id="PIRSR617939-1"/>
    </source>
</evidence>
<dbReference type="PANTHER" id="PTHR12935">
    <property type="entry name" value="GAMMA-GLUTAMYLCYCLOTRANSFERASE"/>
    <property type="match status" value="1"/>
</dbReference>
<sequence>MPLYFAYGSNMDRVAMEQRCPRSTIVGLARLPRHRFMIMAEGYASVVRDPRRTVHGVLWDLALSDIPALDRYESLHTGLYTKINQPVVTPGGARRALVYVGRTDRPGKPKPGYLEGVVAAARAAGLPADYVFELEHGEPAPRKPGAPLFRAPI</sequence>
<dbReference type="AlphaFoldDB" id="A0A917I870"/>
<dbReference type="EMBL" id="BMES01000002">
    <property type="protein sequence ID" value="GGH25223.1"/>
    <property type="molecule type" value="Genomic_DNA"/>
</dbReference>
<protein>
    <recommendedName>
        <fullName evidence="6">AIG2-like family protein</fullName>
    </recommendedName>
</protein>
<dbReference type="GO" id="GO:0003839">
    <property type="term" value="F:gamma-glutamylcyclotransferase activity"/>
    <property type="evidence" value="ECO:0007669"/>
    <property type="project" value="InterPro"/>
</dbReference>